<evidence type="ECO:0000313" key="3">
    <source>
        <dbReference type="Proteomes" id="UP000475862"/>
    </source>
</evidence>
<gene>
    <name evidence="2" type="ORF">AGLY_012598</name>
</gene>
<evidence type="ECO:0000313" key="2">
    <source>
        <dbReference type="EMBL" id="KAE9528176.1"/>
    </source>
</evidence>
<name>A0A6G0T9P8_APHGL</name>
<protein>
    <submittedName>
        <fullName evidence="2">Uncharacterized protein</fullName>
    </submittedName>
</protein>
<reference evidence="2 3" key="1">
    <citation type="submission" date="2019-08" db="EMBL/GenBank/DDBJ databases">
        <title>The genome of the soybean aphid Biotype 1, its phylome, world population structure and adaptation to the North American continent.</title>
        <authorList>
            <person name="Giordano R."/>
            <person name="Donthu R.K."/>
            <person name="Hernandez A.G."/>
            <person name="Wright C.L."/>
            <person name="Zimin A.V."/>
        </authorList>
    </citation>
    <scope>NUCLEOTIDE SEQUENCE [LARGE SCALE GENOMIC DNA]</scope>
    <source>
        <tissue evidence="2">Whole aphids</tissue>
    </source>
</reference>
<evidence type="ECO:0000256" key="1">
    <source>
        <dbReference type="SAM" id="Phobius"/>
    </source>
</evidence>
<comment type="caution">
    <text evidence="2">The sequence shown here is derived from an EMBL/GenBank/DDBJ whole genome shotgun (WGS) entry which is preliminary data.</text>
</comment>
<dbReference type="AlphaFoldDB" id="A0A6G0T9P8"/>
<dbReference type="Proteomes" id="UP000475862">
    <property type="component" value="Unassembled WGS sequence"/>
</dbReference>
<keyword evidence="1" id="KW-1133">Transmembrane helix</keyword>
<keyword evidence="3" id="KW-1185">Reference proteome</keyword>
<accession>A0A6G0T9P8</accession>
<keyword evidence="1" id="KW-0812">Transmembrane</keyword>
<proteinExistence type="predicted"/>
<keyword evidence="1" id="KW-0472">Membrane</keyword>
<dbReference type="EMBL" id="VYZN01000049">
    <property type="protein sequence ID" value="KAE9528176.1"/>
    <property type="molecule type" value="Genomic_DNA"/>
</dbReference>
<organism evidence="2 3">
    <name type="scientific">Aphis glycines</name>
    <name type="common">Soybean aphid</name>
    <dbReference type="NCBI Taxonomy" id="307491"/>
    <lineage>
        <taxon>Eukaryota</taxon>
        <taxon>Metazoa</taxon>
        <taxon>Ecdysozoa</taxon>
        <taxon>Arthropoda</taxon>
        <taxon>Hexapoda</taxon>
        <taxon>Insecta</taxon>
        <taxon>Pterygota</taxon>
        <taxon>Neoptera</taxon>
        <taxon>Paraneoptera</taxon>
        <taxon>Hemiptera</taxon>
        <taxon>Sternorrhyncha</taxon>
        <taxon>Aphidomorpha</taxon>
        <taxon>Aphidoidea</taxon>
        <taxon>Aphididae</taxon>
        <taxon>Aphidini</taxon>
        <taxon>Aphis</taxon>
        <taxon>Aphis</taxon>
    </lineage>
</organism>
<feature type="transmembrane region" description="Helical" evidence="1">
    <location>
        <begin position="75"/>
        <end position="94"/>
    </location>
</feature>
<sequence length="285" mass="34240">MRTVEQIKKKRGQVGTTLLSVKFESNDRLTCEELCIKFWLSSKNFINVYERKLNKLNVSNACVAPMLKLRNFKKFKIQTLTIFFLYLMKLRFFWAPNIFYRHFIFQKKKKKILGKFQLSIKKFKIFIKFDRVGNNHIKSFFENCWKILAFDLYNTPIIFTLPSETTPELCKIDLYNQWKSSLSYFLESEKYYKLMSINEAFLLFIRLSEDKLEYFFFVKTNIDGFIGGKNNIGNLEFYLTRFQTSGFVGFFTISKKLKCNYQKLKTAVDNVLNRRVTRFEWYSKI</sequence>